<feature type="binding site" evidence="7">
    <location>
        <position position="24"/>
    </location>
    <ligand>
        <name>5-amino-6-(D-ribitylamino)uracil</name>
        <dbReference type="ChEBI" id="CHEBI:15934"/>
    </ligand>
</feature>
<comment type="caution">
    <text evidence="8">The sequence shown here is derived from an EMBL/GenBank/DDBJ whole genome shotgun (WGS) entry which is preliminary data.</text>
</comment>
<evidence type="ECO:0000256" key="7">
    <source>
        <dbReference type="HAMAP-Rule" id="MF_00178"/>
    </source>
</evidence>
<dbReference type="AlphaFoldDB" id="A0A5A5U1U3"/>
<evidence type="ECO:0000256" key="3">
    <source>
        <dbReference type="ARBA" id="ARBA00012664"/>
    </source>
</evidence>
<evidence type="ECO:0000256" key="4">
    <source>
        <dbReference type="ARBA" id="ARBA00022619"/>
    </source>
</evidence>
<dbReference type="GO" id="GO:0005829">
    <property type="term" value="C:cytosol"/>
    <property type="evidence" value="ECO:0007669"/>
    <property type="project" value="TreeGrafter"/>
</dbReference>
<gene>
    <name evidence="7 8" type="primary">ribH</name>
    <name evidence="8" type="ORF">LCIT_09360</name>
</gene>
<evidence type="ECO:0000256" key="5">
    <source>
        <dbReference type="ARBA" id="ARBA00022679"/>
    </source>
</evidence>
<comment type="catalytic activity">
    <reaction evidence="6 7">
        <text>(2S)-2-hydroxy-3-oxobutyl phosphate + 5-amino-6-(D-ribitylamino)uracil = 6,7-dimethyl-8-(1-D-ribityl)lumazine + phosphate + 2 H2O + H(+)</text>
        <dbReference type="Rhea" id="RHEA:26152"/>
        <dbReference type="ChEBI" id="CHEBI:15377"/>
        <dbReference type="ChEBI" id="CHEBI:15378"/>
        <dbReference type="ChEBI" id="CHEBI:15934"/>
        <dbReference type="ChEBI" id="CHEBI:43474"/>
        <dbReference type="ChEBI" id="CHEBI:58201"/>
        <dbReference type="ChEBI" id="CHEBI:58830"/>
        <dbReference type="EC" id="2.5.1.78"/>
    </reaction>
</comment>
<feature type="binding site" evidence="7">
    <location>
        <position position="115"/>
    </location>
    <ligand>
        <name>5-amino-6-(D-ribitylamino)uracil</name>
        <dbReference type="ChEBI" id="CHEBI:15934"/>
    </ligand>
</feature>
<dbReference type="GO" id="GO:0009231">
    <property type="term" value="P:riboflavin biosynthetic process"/>
    <property type="evidence" value="ECO:0007669"/>
    <property type="project" value="UniProtKB-UniRule"/>
</dbReference>
<dbReference type="PANTHER" id="PTHR21058:SF0">
    <property type="entry name" value="6,7-DIMETHYL-8-RIBITYLLUMAZINE SYNTHASE"/>
    <property type="match status" value="1"/>
</dbReference>
<dbReference type="InterPro" id="IPR002180">
    <property type="entry name" value="LS/RS"/>
</dbReference>
<dbReference type="Pfam" id="PF00885">
    <property type="entry name" value="DMRL_synthase"/>
    <property type="match status" value="1"/>
</dbReference>
<evidence type="ECO:0000256" key="2">
    <source>
        <dbReference type="ARBA" id="ARBA00007424"/>
    </source>
</evidence>
<dbReference type="Proteomes" id="UP000323274">
    <property type="component" value="Unassembled WGS sequence"/>
</dbReference>
<comment type="pathway">
    <text evidence="1 7">Cofactor biosynthesis; riboflavin biosynthesis; riboflavin from 2-hydroxy-3-oxobutyl phosphate and 5-amino-6-(D-ribitylamino)uracil: step 1/2.</text>
</comment>
<dbReference type="GO" id="GO:0000906">
    <property type="term" value="F:6,7-dimethyl-8-ribityllumazine synthase activity"/>
    <property type="evidence" value="ECO:0007669"/>
    <property type="project" value="UniProtKB-UniRule"/>
</dbReference>
<reference evidence="8 9" key="1">
    <citation type="submission" date="2019-04" db="EMBL/GenBank/DDBJ databases">
        <title>A pseudo-fructophilic Leuconostoc citreum strain F192-5 isolated from peel of satsuma mandarin: the first report for isolation and characterization of strain-dependent fructophilic-like characteristics.</title>
        <authorList>
            <person name="Maeno S."/>
            <person name="Tanizawa Y."/>
            <person name="Kajikawa A."/>
            <person name="Kanesaki Y."/>
            <person name="Kubota E."/>
            <person name="Arita M."/>
            <person name="Leon D."/>
            <person name="Endo A."/>
        </authorList>
    </citation>
    <scope>NUCLEOTIDE SEQUENCE [LARGE SCALE GENOMIC DNA]</scope>
    <source>
        <strain evidence="8 9">F192-5</strain>
    </source>
</reference>
<feature type="binding site" evidence="7">
    <location>
        <begin position="82"/>
        <end position="84"/>
    </location>
    <ligand>
        <name>5-amino-6-(D-ribitylamino)uracil</name>
        <dbReference type="ChEBI" id="CHEBI:15934"/>
    </ligand>
</feature>
<accession>A0A5A5U1U3</accession>
<comment type="function">
    <text evidence="7">Catalyzes the formation of 6,7-dimethyl-8-ribityllumazine by condensation of 5-amino-6-(D-ribitylamino)uracil with 3,4-dihydroxy-2-butanone 4-phosphate. This is the penultimate step in the biosynthesis of riboflavin.</text>
</comment>
<proteinExistence type="inferred from homology"/>
<evidence type="ECO:0000313" key="8">
    <source>
        <dbReference type="EMBL" id="GDZ83694.1"/>
    </source>
</evidence>
<dbReference type="CDD" id="cd09209">
    <property type="entry name" value="Lumazine_synthase-I"/>
    <property type="match status" value="1"/>
</dbReference>
<dbReference type="NCBIfam" id="TIGR00114">
    <property type="entry name" value="lumazine-synth"/>
    <property type="match status" value="1"/>
</dbReference>
<dbReference type="GO" id="GO:0009349">
    <property type="term" value="C:riboflavin synthase complex"/>
    <property type="evidence" value="ECO:0007669"/>
    <property type="project" value="UniProtKB-UniRule"/>
</dbReference>
<evidence type="ECO:0000313" key="9">
    <source>
        <dbReference type="Proteomes" id="UP000323274"/>
    </source>
</evidence>
<dbReference type="InterPro" id="IPR034964">
    <property type="entry name" value="LS"/>
</dbReference>
<dbReference type="SUPFAM" id="SSF52121">
    <property type="entry name" value="Lumazine synthase"/>
    <property type="match status" value="1"/>
</dbReference>
<dbReference type="UniPathway" id="UPA00275">
    <property type="reaction ID" value="UER00404"/>
</dbReference>
<dbReference type="PANTHER" id="PTHR21058">
    <property type="entry name" value="6,7-DIMETHYL-8-RIBITYLLUMAZINE SYNTHASE DMRL SYNTHASE LUMAZINE SYNTHASE"/>
    <property type="match status" value="1"/>
</dbReference>
<dbReference type="HAMAP" id="MF_00178">
    <property type="entry name" value="Lumazine_synth"/>
    <property type="match status" value="1"/>
</dbReference>
<dbReference type="EC" id="2.5.1.78" evidence="3 7"/>
<keyword evidence="5 7" id="KW-0808">Transferase</keyword>
<comment type="similarity">
    <text evidence="2 7">Belongs to the DMRL synthase family.</text>
</comment>
<sequence>MTMIYTGKLTGHEERRIAIVVSRFNALVTEPLLKGARDTLSMHGVDDHHISVFWVPGALEIPMVSSQLAESGMFDGIVTLGAVIKGDTDHYNLVINGVANGVSQVSLSTNTPIVFGVLTTDTLEQAQQRAGAKAGNKGAEVTVSLLEILSLYDDIKQLS</sequence>
<dbReference type="InterPro" id="IPR036467">
    <property type="entry name" value="LS/RS_sf"/>
</dbReference>
<organism evidence="8 9">
    <name type="scientific">Leuconostoc citreum</name>
    <dbReference type="NCBI Taxonomy" id="33964"/>
    <lineage>
        <taxon>Bacteria</taxon>
        <taxon>Bacillati</taxon>
        <taxon>Bacillota</taxon>
        <taxon>Bacilli</taxon>
        <taxon>Lactobacillales</taxon>
        <taxon>Lactobacillaceae</taxon>
        <taxon>Leuconostoc</taxon>
    </lineage>
</organism>
<evidence type="ECO:0000256" key="6">
    <source>
        <dbReference type="ARBA" id="ARBA00048785"/>
    </source>
</evidence>
<feature type="active site" description="Proton donor" evidence="7">
    <location>
        <position position="90"/>
    </location>
</feature>
<name>A0A5A5U1U3_LEUCI</name>
<keyword evidence="4 7" id="KW-0686">Riboflavin biosynthesis</keyword>
<feature type="binding site" evidence="7">
    <location>
        <position position="129"/>
    </location>
    <ligand>
        <name>(2S)-2-hydroxy-3-oxobutyl phosphate</name>
        <dbReference type="ChEBI" id="CHEBI:58830"/>
    </ligand>
</feature>
<dbReference type="EMBL" id="BJJW01000006">
    <property type="protein sequence ID" value="GDZ83694.1"/>
    <property type="molecule type" value="Genomic_DNA"/>
</dbReference>
<dbReference type="Gene3D" id="3.40.50.960">
    <property type="entry name" value="Lumazine/riboflavin synthase"/>
    <property type="match status" value="1"/>
</dbReference>
<feature type="binding site" evidence="7">
    <location>
        <begin position="87"/>
        <end position="88"/>
    </location>
    <ligand>
        <name>(2S)-2-hydroxy-3-oxobutyl phosphate</name>
        <dbReference type="ChEBI" id="CHEBI:58830"/>
    </ligand>
</feature>
<feature type="binding site" evidence="7">
    <location>
        <begin position="58"/>
        <end position="60"/>
    </location>
    <ligand>
        <name>5-amino-6-(D-ribitylamino)uracil</name>
        <dbReference type="ChEBI" id="CHEBI:15934"/>
    </ligand>
</feature>
<evidence type="ECO:0000256" key="1">
    <source>
        <dbReference type="ARBA" id="ARBA00004917"/>
    </source>
</evidence>
<protein>
    <recommendedName>
        <fullName evidence="3 7">6,7-dimethyl-8-ribityllumazine synthase</fullName>
        <shortName evidence="7">DMRL synthase</shortName>
        <shortName evidence="7">LS</shortName>
        <shortName evidence="7">Lumazine synthase</shortName>
        <ecNumber evidence="3 7">2.5.1.78</ecNumber>
    </recommendedName>
</protein>